<dbReference type="GO" id="GO:0000379">
    <property type="term" value="P:tRNA-type intron splice site recognition and cleavage"/>
    <property type="evidence" value="ECO:0007669"/>
    <property type="project" value="TreeGrafter"/>
</dbReference>
<name>A0A1Y3GAD2_9EURY</name>
<feature type="domain" description="tRNA intron endonuclease N-terminal" evidence="4">
    <location>
        <begin position="8"/>
        <end position="55"/>
    </location>
</feature>
<reference evidence="5 6" key="1">
    <citation type="submission" date="2016-12" db="EMBL/GenBank/DDBJ databases">
        <title>Discovery of methanogenic haloarchaea.</title>
        <authorList>
            <person name="Sorokin D.Y."/>
            <person name="Makarova K.S."/>
            <person name="Abbas B."/>
            <person name="Ferrer M."/>
            <person name="Golyshin P.N."/>
        </authorList>
    </citation>
    <scope>NUCLEOTIDE SEQUENCE [LARGE SCALE GENOMIC DNA]</scope>
    <source>
        <strain evidence="5">AMET1</strain>
    </source>
</reference>
<protein>
    <submittedName>
        <fullName evidence="5">tRNA splicing endonuclease SEN2</fullName>
    </submittedName>
</protein>
<dbReference type="GO" id="GO:0003676">
    <property type="term" value="F:nucleic acid binding"/>
    <property type="evidence" value="ECO:0007669"/>
    <property type="project" value="InterPro"/>
</dbReference>
<dbReference type="InterPro" id="IPR011856">
    <property type="entry name" value="tRNA_endonuc-like_dom_sf"/>
</dbReference>
<feature type="domain" description="tRNA intron endonuclease catalytic" evidence="3">
    <location>
        <begin position="67"/>
        <end position="152"/>
    </location>
</feature>
<accession>A0A1Y3GAD2</accession>
<comment type="caution">
    <text evidence="5">The sequence shown here is derived from an EMBL/GenBank/DDBJ whole genome shotgun (WGS) entry which is preliminary data.</text>
</comment>
<dbReference type="InterPro" id="IPR006678">
    <property type="entry name" value="tRNA_intron_Endonuc_N"/>
</dbReference>
<dbReference type="Proteomes" id="UP000195137">
    <property type="component" value="Unassembled WGS sequence"/>
</dbReference>
<dbReference type="Gene3D" id="3.40.1350.150">
    <property type="match status" value="1"/>
</dbReference>
<dbReference type="Gene3D" id="3.40.1170.20">
    <property type="entry name" value="tRNA intron endonuclease, N-terminal domain"/>
    <property type="match status" value="1"/>
</dbReference>
<evidence type="ECO:0000256" key="1">
    <source>
        <dbReference type="ARBA" id="ARBA00022694"/>
    </source>
</evidence>
<evidence type="ECO:0000259" key="4">
    <source>
        <dbReference type="Pfam" id="PF02778"/>
    </source>
</evidence>
<dbReference type="SUPFAM" id="SSF55267">
    <property type="entry name" value="tRNA-intron endonuclease N-terminal domain-like"/>
    <property type="match status" value="2"/>
</dbReference>
<sequence length="333" mass="39445">MPEINENGVQIQNQNKIKDLQESYYGKITNNTLLLNHIEAAYLTEKNKLKLNKEKLIETASKHTPRFELKFIVYRDLRERGLFMKQGGESADLFLYDRGKKPDKHQFKYLVHIYSEKDKININWILKRTKKSENLRKKTLLALVDGEGDITYYQTKKTNPKGTAKQIKNTQARGTLLEERTLLWKNGEKLYNKYFYGKPFSGNIYQLSLTETQYLKDKKHLKLKTNNKKIKQKTADPKRFTKKYQVYKDLRERGLIPKTGFKFGTDYRVYKKYKNPNNLSHAEYLVHTTDKKTELHPPELSGTVRLTQNVRKKILFAVVDRKINYIEIERIKL</sequence>
<dbReference type="NCBIfam" id="TIGR00324">
    <property type="entry name" value="endA"/>
    <property type="match status" value="2"/>
</dbReference>
<dbReference type="SUPFAM" id="SSF53032">
    <property type="entry name" value="tRNA-intron endonuclease catalytic domain-like"/>
    <property type="match status" value="2"/>
</dbReference>
<keyword evidence="1" id="KW-0819">tRNA processing</keyword>
<feature type="domain" description="tRNA intron endonuclease catalytic" evidence="3">
    <location>
        <begin position="240"/>
        <end position="322"/>
    </location>
</feature>
<evidence type="ECO:0000259" key="3">
    <source>
        <dbReference type="Pfam" id="PF01974"/>
    </source>
</evidence>
<dbReference type="OrthoDB" id="46045at2157"/>
<keyword evidence="5" id="KW-0255">Endonuclease</keyword>
<organism evidence="5 6">
    <name type="scientific">Methanonatronarchaeum thermophilum</name>
    <dbReference type="NCBI Taxonomy" id="1927129"/>
    <lineage>
        <taxon>Archaea</taxon>
        <taxon>Methanobacteriati</taxon>
        <taxon>Methanobacteriota</taxon>
        <taxon>Methanonatronarchaeia</taxon>
        <taxon>Methanonatronarchaeales</taxon>
        <taxon>Methanonatronarchaeaceae</taxon>
        <taxon>Methanonatronarchaeum</taxon>
    </lineage>
</organism>
<keyword evidence="6" id="KW-1185">Reference proteome</keyword>
<dbReference type="RefSeq" id="WP_086637660.1">
    <property type="nucleotide sequence ID" value="NZ_MRZU01000004.1"/>
</dbReference>
<dbReference type="CDD" id="cd22363">
    <property type="entry name" value="tRNA-intron_lyase_C"/>
    <property type="match status" value="2"/>
</dbReference>
<dbReference type="InterPro" id="IPR036740">
    <property type="entry name" value="tRNA_intron_Endonuc_N_sf"/>
</dbReference>
<feature type="domain" description="tRNA intron endonuclease N-terminal" evidence="4">
    <location>
        <begin position="173"/>
        <end position="230"/>
    </location>
</feature>
<dbReference type="InterPro" id="IPR036167">
    <property type="entry name" value="tRNA_intron_Endo_cat-like_sf"/>
</dbReference>
<keyword evidence="5" id="KW-0540">Nuclease</keyword>
<dbReference type="PANTHER" id="PTHR13070">
    <property type="entry name" value="TRNA-SPLICING ENDONUCLEASE SUBUNIT SEN34-RELATED"/>
    <property type="match status" value="1"/>
</dbReference>
<keyword evidence="5" id="KW-0378">Hydrolase</keyword>
<dbReference type="EMBL" id="MRZU01000004">
    <property type="protein sequence ID" value="OUJ18379.1"/>
    <property type="molecule type" value="Genomic_DNA"/>
</dbReference>
<dbReference type="InterPro" id="IPR006677">
    <property type="entry name" value="tRNA_intron_Endonuc_cat-like"/>
</dbReference>
<proteinExistence type="predicted"/>
<evidence type="ECO:0000313" key="5">
    <source>
        <dbReference type="EMBL" id="OUJ18379.1"/>
    </source>
</evidence>
<evidence type="ECO:0000256" key="2">
    <source>
        <dbReference type="ARBA" id="ARBA00023239"/>
    </source>
</evidence>
<dbReference type="AlphaFoldDB" id="A0A1Y3GAD2"/>
<dbReference type="Pfam" id="PF02778">
    <property type="entry name" value="tRNA_int_endo_N"/>
    <property type="match status" value="2"/>
</dbReference>
<dbReference type="Gene3D" id="3.40.1350.10">
    <property type="match status" value="1"/>
</dbReference>
<gene>
    <name evidence="5" type="ORF">AMET1_1294</name>
</gene>
<keyword evidence="2" id="KW-0456">Lyase</keyword>
<dbReference type="Pfam" id="PF01974">
    <property type="entry name" value="tRNA_int_endo"/>
    <property type="match status" value="2"/>
</dbReference>
<dbReference type="PANTHER" id="PTHR13070:SF0">
    <property type="entry name" value="TRNA-SPLICING ENDONUCLEASE SUBUNIT SEN34"/>
    <property type="match status" value="1"/>
</dbReference>
<dbReference type="GO" id="GO:0000213">
    <property type="term" value="F:tRNA-intron lyase activity"/>
    <property type="evidence" value="ECO:0007669"/>
    <property type="project" value="InterPro"/>
</dbReference>
<evidence type="ECO:0000313" key="6">
    <source>
        <dbReference type="Proteomes" id="UP000195137"/>
    </source>
</evidence>
<dbReference type="InterPro" id="IPR006676">
    <property type="entry name" value="tRNA_splic"/>
</dbReference>